<feature type="compositionally biased region" description="Polar residues" evidence="1">
    <location>
        <begin position="149"/>
        <end position="163"/>
    </location>
</feature>
<protein>
    <submittedName>
        <fullName evidence="2">Uncharacterized protein</fullName>
    </submittedName>
</protein>
<feature type="region of interest" description="Disordered" evidence="1">
    <location>
        <begin position="1"/>
        <end position="167"/>
    </location>
</feature>
<feature type="compositionally biased region" description="Acidic residues" evidence="1">
    <location>
        <begin position="16"/>
        <end position="25"/>
    </location>
</feature>
<evidence type="ECO:0000313" key="3">
    <source>
        <dbReference type="Proteomes" id="UP000016935"/>
    </source>
</evidence>
<accession>R0ITW8</accession>
<dbReference type="Proteomes" id="UP000016935">
    <property type="component" value="Unassembled WGS sequence"/>
</dbReference>
<proteinExistence type="predicted"/>
<feature type="compositionally biased region" description="Polar residues" evidence="1">
    <location>
        <begin position="90"/>
        <end position="102"/>
    </location>
</feature>
<dbReference type="HOGENOM" id="CLU_495372_0_0_1"/>
<organism evidence="2 3">
    <name type="scientific">Exserohilum turcicum (strain 28A)</name>
    <name type="common">Northern leaf blight fungus</name>
    <name type="synonym">Setosphaeria turcica</name>
    <dbReference type="NCBI Taxonomy" id="671987"/>
    <lineage>
        <taxon>Eukaryota</taxon>
        <taxon>Fungi</taxon>
        <taxon>Dikarya</taxon>
        <taxon>Ascomycota</taxon>
        <taxon>Pezizomycotina</taxon>
        <taxon>Dothideomycetes</taxon>
        <taxon>Pleosporomycetidae</taxon>
        <taxon>Pleosporales</taxon>
        <taxon>Pleosporineae</taxon>
        <taxon>Pleosporaceae</taxon>
        <taxon>Exserohilum</taxon>
    </lineage>
</organism>
<dbReference type="GeneID" id="19404416"/>
<dbReference type="EMBL" id="KB908548">
    <property type="protein sequence ID" value="EOA88230.1"/>
    <property type="molecule type" value="Genomic_DNA"/>
</dbReference>
<sequence>MANLTSKAGAKRKPVDEDDDDDELLQEIMSTTRPSKRDTSGLRKPPGAYNGPANVPSANTSLVRQSNTRAPPRSNGSGSQTGKRDPPKSSPMSAGSNPNGVQKPSHRRRSSGHPAIPARVSAGQGSHGRADHDQKVRRTFRQLVPADTKPNSSVLENERAQQNSRVVSSSRLLYSSVTYQDRERLPGNQQPTVVPRIPGHMDANQQLGPNYRRGLDDNSRGYTLLQDNRMVDMNALPIGQPSHLPATFPLPVTVYQDPRGQQRTTLQPGQLQNFGEAYSPGFQIQDPRLATASRPRLPPGSNGMAQAPAIRRRNQMVQVAYASFAPSPPVQRSMPPAPIMGAPQQNIQATWPVATATYQPGGFNNVAQPQPTLGQAGFGLQEDPFRSPVQPQNPFGSLAQIQDPSLMPAQVQGPSQVDNTSYLAISNRQYNDGDWQQAHRWSIAGTAMPLQNEAFQAPMPSGQQDFSSFLNNQASGFGENMPLFGGPAQPVQPAQPQANAEDELALWVNGFSPNPQASTGLENLDWLDPSELGSGKNRAQGQQYLGGNGI</sequence>
<name>R0ITW8_EXST2</name>
<evidence type="ECO:0000256" key="1">
    <source>
        <dbReference type="SAM" id="MobiDB-lite"/>
    </source>
</evidence>
<keyword evidence="3" id="KW-1185">Reference proteome</keyword>
<feature type="compositionally biased region" description="Polar residues" evidence="1">
    <location>
        <begin position="56"/>
        <end position="81"/>
    </location>
</feature>
<gene>
    <name evidence="2" type="ORF">SETTUDRAFT_38901</name>
</gene>
<dbReference type="AlphaFoldDB" id="R0ITW8"/>
<reference evidence="2 3" key="1">
    <citation type="journal article" date="2012" name="PLoS Pathog.">
        <title>Diverse lifestyles and strategies of plant pathogenesis encoded in the genomes of eighteen Dothideomycetes fungi.</title>
        <authorList>
            <person name="Ohm R.A."/>
            <person name="Feau N."/>
            <person name="Henrissat B."/>
            <person name="Schoch C.L."/>
            <person name="Horwitz B.A."/>
            <person name="Barry K.W."/>
            <person name="Condon B.J."/>
            <person name="Copeland A.C."/>
            <person name="Dhillon B."/>
            <person name="Glaser F."/>
            <person name="Hesse C.N."/>
            <person name="Kosti I."/>
            <person name="LaButti K."/>
            <person name="Lindquist E.A."/>
            <person name="Lucas S."/>
            <person name="Salamov A.A."/>
            <person name="Bradshaw R.E."/>
            <person name="Ciuffetti L."/>
            <person name="Hamelin R.C."/>
            <person name="Kema G.H.J."/>
            <person name="Lawrence C."/>
            <person name="Scott J.A."/>
            <person name="Spatafora J.W."/>
            <person name="Turgeon B.G."/>
            <person name="de Wit P.J.G.M."/>
            <person name="Zhong S."/>
            <person name="Goodwin S.B."/>
            <person name="Grigoriev I.V."/>
        </authorList>
    </citation>
    <scope>NUCLEOTIDE SEQUENCE [LARGE SCALE GENOMIC DNA]</scope>
    <source>
        <strain evidence="3">28A</strain>
    </source>
</reference>
<reference evidence="2 3" key="2">
    <citation type="journal article" date="2013" name="PLoS Genet.">
        <title>Comparative genome structure, secondary metabolite, and effector coding capacity across Cochliobolus pathogens.</title>
        <authorList>
            <person name="Condon B.J."/>
            <person name="Leng Y."/>
            <person name="Wu D."/>
            <person name="Bushley K.E."/>
            <person name="Ohm R.A."/>
            <person name="Otillar R."/>
            <person name="Martin J."/>
            <person name="Schackwitz W."/>
            <person name="Grimwood J."/>
            <person name="MohdZainudin N."/>
            <person name="Xue C."/>
            <person name="Wang R."/>
            <person name="Manning V.A."/>
            <person name="Dhillon B."/>
            <person name="Tu Z.J."/>
            <person name="Steffenson B.J."/>
            <person name="Salamov A."/>
            <person name="Sun H."/>
            <person name="Lowry S."/>
            <person name="LaButti K."/>
            <person name="Han J."/>
            <person name="Copeland A."/>
            <person name="Lindquist E."/>
            <person name="Barry K."/>
            <person name="Schmutz J."/>
            <person name="Baker S.E."/>
            <person name="Ciuffetti L.M."/>
            <person name="Grigoriev I.V."/>
            <person name="Zhong S."/>
            <person name="Turgeon B.G."/>
        </authorList>
    </citation>
    <scope>NUCLEOTIDE SEQUENCE [LARGE SCALE GENOMIC DNA]</scope>
    <source>
        <strain evidence="3">28A</strain>
    </source>
</reference>
<evidence type="ECO:0000313" key="2">
    <source>
        <dbReference type="EMBL" id="EOA88230.1"/>
    </source>
</evidence>
<dbReference type="RefSeq" id="XP_008024107.1">
    <property type="nucleotide sequence ID" value="XM_008025916.1"/>
</dbReference>